<keyword evidence="1" id="KW-0812">Transmembrane</keyword>
<dbReference type="InterPro" id="IPR019690">
    <property type="entry name" value="DUF2569"/>
</dbReference>
<gene>
    <name evidence="5" type="ORF">NCTC11429_05007</name>
</gene>
<dbReference type="InterPro" id="IPR024618">
    <property type="entry name" value="DUF3857"/>
</dbReference>
<dbReference type="Proteomes" id="UP000308196">
    <property type="component" value="Chromosome"/>
</dbReference>
<sequence length="903" mass="103764">MKRFSQLLLAFILILATFSLSFSQIQKAASPSWLRPISLKPIKPNLDDISDGYYYELIDHQVNVDQQTKYYKDIKFLFDQSGIENLGQIQVTFDPHFQKLQLHELKIIRDGKSMDLLPQAKFQLLASETELARSIYNGSQMAYYVLEDLRKDDRIVFAYSIVGANPVFEGKFFDSYYLQGYEPTGLVHLHYIIPNNRKLHFKSFNGAPQVRQESKGGMTSYFWEINDDKPVVYESYSPSWYTALKYVECSEFNNWAEVTQWNNRINPIPQIATSGPLRDFVNKMWYESEGQPYLFVKKATDFVQNEIRYMGIEMGEYSHRANLPEKVFQQRYGDCKDKSMLLATLLKSKNIDAGLVLANTYKNRGLEAALPSPHAFNHMVVELSIQGRRQYIDPTITNQGGDIKSRYFPAYGKVLSGLDKNGLTDIPQNVAGNIKIREVLTLEGKFNATLEVTTTYSGNEADNIRSYFQSNAKNDIQKQYLEFYAKTYPKINKAENVQYKDDIENNSVEITEKYKIKNIGKAESGTTKKYISLIGSHINDKLPETLEDRVAPLSLPFPSDVEYEILIINKGKASFGQYRNNVYFDRQAYVFGKTLEVAPDSIRIYYTLGLHEPFVDQKDLKQYYTDFADRDNIFYNGFYLDENGYATDGIPNVGTPRAADEINWFTLVVFLGLLPATIWFIAKRYNRSRPVILKPYEEIYHEQVGGWLIVLAIVIVVNVLSLTVSFFFKQSFFNSVIWHAMDQADGVSPFLYKILIMAEMVANVLIMAGLTYSFVLLVKKRDLFAQTFFAIALFMAVFFTIDGIIAYVMFKPHLDRVDSTIGIYESNIRAILFFCIWGTYVYSSQRVKGTCLHPYTTEHKLHTATISNHPFDSNYLGPYPLPVHQDETIKAEEDPANGQPKEQ</sequence>
<dbReference type="Pfam" id="PF01841">
    <property type="entry name" value="Transglut_core"/>
    <property type="match status" value="1"/>
</dbReference>
<feature type="transmembrane region" description="Helical" evidence="1">
    <location>
        <begin position="787"/>
        <end position="809"/>
    </location>
</feature>
<evidence type="ECO:0000259" key="3">
    <source>
        <dbReference type="Pfam" id="PF01841"/>
    </source>
</evidence>
<feature type="domain" description="Transglutaminase-like" evidence="3">
    <location>
        <begin position="288"/>
        <end position="387"/>
    </location>
</feature>
<dbReference type="Gene3D" id="2.60.40.3140">
    <property type="match status" value="1"/>
</dbReference>
<feature type="domain" description="DUF3857" evidence="4">
    <location>
        <begin position="67"/>
        <end position="231"/>
    </location>
</feature>
<evidence type="ECO:0000259" key="4">
    <source>
        <dbReference type="Pfam" id="PF12969"/>
    </source>
</evidence>
<dbReference type="Gene3D" id="3.10.620.30">
    <property type="match status" value="1"/>
</dbReference>
<dbReference type="InterPro" id="IPR002931">
    <property type="entry name" value="Transglutaminase-like"/>
</dbReference>
<feature type="transmembrane region" description="Helical" evidence="1">
    <location>
        <begin position="750"/>
        <end position="775"/>
    </location>
</feature>
<dbReference type="InterPro" id="IPR038765">
    <property type="entry name" value="Papain-like_cys_pep_sf"/>
</dbReference>
<feature type="transmembrane region" description="Helical" evidence="1">
    <location>
        <begin position="821"/>
        <end position="842"/>
    </location>
</feature>
<keyword evidence="1" id="KW-1133">Transmembrane helix</keyword>
<evidence type="ECO:0000256" key="1">
    <source>
        <dbReference type="SAM" id="Phobius"/>
    </source>
</evidence>
<keyword evidence="1" id="KW-0472">Membrane</keyword>
<accession>A0A4U9W5V0</accession>
<dbReference type="EMBL" id="LR590484">
    <property type="protein sequence ID" value="VTR54167.1"/>
    <property type="molecule type" value="Genomic_DNA"/>
</dbReference>
<evidence type="ECO:0000313" key="5">
    <source>
        <dbReference type="EMBL" id="VTR54167.1"/>
    </source>
</evidence>
<evidence type="ECO:0000313" key="6">
    <source>
        <dbReference type="Proteomes" id="UP000308196"/>
    </source>
</evidence>
<name>A0A4U9W5V0_9SPHI</name>
<feature type="transmembrane region" description="Helical" evidence="1">
    <location>
        <begin position="662"/>
        <end position="682"/>
    </location>
</feature>
<dbReference type="RefSeq" id="WP_028068481.1">
    <property type="nucleotide sequence ID" value="NZ_CP158797.1"/>
</dbReference>
<organism evidence="5 6">
    <name type="scientific">Sphingobacterium thalpophilum</name>
    <dbReference type="NCBI Taxonomy" id="259"/>
    <lineage>
        <taxon>Bacteria</taxon>
        <taxon>Pseudomonadati</taxon>
        <taxon>Bacteroidota</taxon>
        <taxon>Sphingobacteriia</taxon>
        <taxon>Sphingobacteriales</taxon>
        <taxon>Sphingobacteriaceae</taxon>
        <taxon>Sphingobacterium</taxon>
    </lineage>
</organism>
<feature type="chain" id="PRO_5020388137" evidence="2">
    <location>
        <begin position="29"/>
        <end position="903"/>
    </location>
</feature>
<proteinExistence type="predicted"/>
<dbReference type="Pfam" id="PF10754">
    <property type="entry name" value="DUF2569"/>
    <property type="match status" value="1"/>
</dbReference>
<protein>
    <submittedName>
        <fullName evidence="5">Domain of Uncharacterized Function with PDB structure</fullName>
    </submittedName>
</protein>
<dbReference type="KEGG" id="stha:NCTC11429_05007"/>
<feature type="signal peptide" evidence="2">
    <location>
        <begin position="1"/>
        <end position="28"/>
    </location>
</feature>
<reference evidence="5 6" key="1">
    <citation type="submission" date="2019-05" db="EMBL/GenBank/DDBJ databases">
        <authorList>
            <consortium name="Pathogen Informatics"/>
        </authorList>
    </citation>
    <scope>NUCLEOTIDE SEQUENCE [LARGE SCALE GENOMIC DNA]</scope>
    <source>
        <strain evidence="5 6">NCTC11429</strain>
    </source>
</reference>
<dbReference type="GeneID" id="78465561"/>
<keyword evidence="2" id="KW-0732">Signal</keyword>
<dbReference type="STRING" id="1123265.GCA_000686625_00345"/>
<feature type="transmembrane region" description="Helical" evidence="1">
    <location>
        <begin position="703"/>
        <end position="728"/>
    </location>
</feature>
<dbReference type="Pfam" id="PF12969">
    <property type="entry name" value="DUF3857"/>
    <property type="match status" value="1"/>
</dbReference>
<evidence type="ECO:0000256" key="2">
    <source>
        <dbReference type="SAM" id="SignalP"/>
    </source>
</evidence>
<dbReference type="SUPFAM" id="SSF54001">
    <property type="entry name" value="Cysteine proteinases"/>
    <property type="match status" value="1"/>
</dbReference>
<dbReference type="AlphaFoldDB" id="A0A4U9W5V0"/>